<name>A0A1Y6K375_9CHLR</name>
<dbReference type="SUPFAM" id="SSF75217">
    <property type="entry name" value="alpha/beta knot"/>
    <property type="match status" value="1"/>
</dbReference>
<dbReference type="InterPro" id="IPR029028">
    <property type="entry name" value="Alpha/beta_knot_MTases"/>
</dbReference>
<keyword evidence="2 8" id="KW-0489">Methyltransferase</keyword>
<evidence type="ECO:0000256" key="5">
    <source>
        <dbReference type="ARBA" id="ARBA00022694"/>
    </source>
</evidence>
<evidence type="ECO:0000256" key="1">
    <source>
        <dbReference type="ARBA" id="ARBA00022555"/>
    </source>
</evidence>
<evidence type="ECO:0000256" key="3">
    <source>
        <dbReference type="ARBA" id="ARBA00022679"/>
    </source>
</evidence>
<dbReference type="Pfam" id="PF00588">
    <property type="entry name" value="SpoU_methylase"/>
    <property type="match status" value="1"/>
</dbReference>
<dbReference type="Gene3D" id="3.40.1280.10">
    <property type="match status" value="1"/>
</dbReference>
<protein>
    <submittedName>
        <fullName evidence="8">Putative RNA methyltransferase</fullName>
    </submittedName>
</protein>
<keyword evidence="9" id="KW-1185">Reference proteome</keyword>
<dbReference type="EMBL" id="LT859958">
    <property type="protein sequence ID" value="SMX53297.1"/>
    <property type="molecule type" value="Genomic_DNA"/>
</dbReference>
<evidence type="ECO:0000313" key="8">
    <source>
        <dbReference type="EMBL" id="SMX53297.1"/>
    </source>
</evidence>
<keyword evidence="6" id="KW-0694">RNA-binding</keyword>
<dbReference type="InterPro" id="IPR001537">
    <property type="entry name" value="SpoU_MeTrfase"/>
</dbReference>
<dbReference type="RefSeq" id="WP_157891631.1">
    <property type="nucleotide sequence ID" value="NZ_LT859958.1"/>
</dbReference>
<dbReference type="PANTHER" id="PTHR43453:SF1">
    <property type="entry name" value="TRNA_RRNA METHYLTRANSFERASE SPOU TYPE DOMAIN-CONTAINING PROTEIN"/>
    <property type="match status" value="1"/>
</dbReference>
<keyword evidence="1" id="KW-0820">tRNA-binding</keyword>
<evidence type="ECO:0000256" key="6">
    <source>
        <dbReference type="ARBA" id="ARBA00022884"/>
    </source>
</evidence>
<accession>A0A1Y6K375</accession>
<sequence length="209" mass="22391">MFEIRQCTHPDCGLRMPIDPTVHKGDFCPRCGAPMLKASAPFQHQGSEHSSVVPKRRICILLDNIRSTHNVGAIFRTADGVGARHLYLCGYTPSPSDNSAIQKTALGAEITLSWSQHLNALALAQNLQNQGHYLLALETTASSQPIFNVDLASLGAQQFLLAVGNEQAGIDPGLLTIADLVVSVPMVGLKASLNVSVAFGIAAYWLSFL</sequence>
<gene>
    <name evidence="8" type="ORF">CFX1CAM_0231</name>
</gene>
<dbReference type="InterPro" id="IPR029026">
    <property type="entry name" value="tRNA_m1G_MTases_N"/>
</dbReference>
<feature type="domain" description="tRNA/rRNA methyltransferase SpoU type" evidence="7">
    <location>
        <begin position="58"/>
        <end position="204"/>
    </location>
</feature>
<organism evidence="8 9">
    <name type="scientific">Candidatus Brevifilum fermentans</name>
    <dbReference type="NCBI Taxonomy" id="1986204"/>
    <lineage>
        <taxon>Bacteria</taxon>
        <taxon>Bacillati</taxon>
        <taxon>Chloroflexota</taxon>
        <taxon>Anaerolineae</taxon>
        <taxon>Anaerolineales</taxon>
        <taxon>Anaerolineaceae</taxon>
        <taxon>Candidatus Brevifilum</taxon>
    </lineage>
</organism>
<keyword evidence="3 8" id="KW-0808">Transferase</keyword>
<proteinExistence type="predicted"/>
<dbReference type="OrthoDB" id="9794400at2"/>
<dbReference type="KEGG" id="abat:CFX1CAM_0231"/>
<evidence type="ECO:0000256" key="2">
    <source>
        <dbReference type="ARBA" id="ARBA00022603"/>
    </source>
</evidence>
<evidence type="ECO:0000256" key="4">
    <source>
        <dbReference type="ARBA" id="ARBA00022691"/>
    </source>
</evidence>
<reference evidence="9" key="1">
    <citation type="submission" date="2017-05" db="EMBL/GenBank/DDBJ databases">
        <authorList>
            <person name="Kirkegaard R."/>
            <person name="Mcilroy J S."/>
        </authorList>
    </citation>
    <scope>NUCLEOTIDE SEQUENCE [LARGE SCALE GENOMIC DNA]</scope>
</reference>
<keyword evidence="4" id="KW-0949">S-adenosyl-L-methionine</keyword>
<dbReference type="GO" id="GO:0000049">
    <property type="term" value="F:tRNA binding"/>
    <property type="evidence" value="ECO:0007669"/>
    <property type="project" value="UniProtKB-KW"/>
</dbReference>
<dbReference type="InterPro" id="IPR033671">
    <property type="entry name" value="TrmH"/>
</dbReference>
<dbReference type="GO" id="GO:0002938">
    <property type="term" value="P:tRNA guanine ribose methylation"/>
    <property type="evidence" value="ECO:0007669"/>
    <property type="project" value="TreeGrafter"/>
</dbReference>
<dbReference type="GO" id="GO:0008173">
    <property type="term" value="F:RNA methyltransferase activity"/>
    <property type="evidence" value="ECO:0007669"/>
    <property type="project" value="InterPro"/>
</dbReference>
<dbReference type="Proteomes" id="UP000195514">
    <property type="component" value="Chromosome I"/>
</dbReference>
<evidence type="ECO:0000259" key="7">
    <source>
        <dbReference type="Pfam" id="PF00588"/>
    </source>
</evidence>
<dbReference type="AlphaFoldDB" id="A0A1Y6K375"/>
<dbReference type="PANTHER" id="PTHR43453">
    <property type="entry name" value="RRNA METHYLASE-LIKE"/>
    <property type="match status" value="1"/>
</dbReference>
<keyword evidence="5" id="KW-0819">tRNA processing</keyword>
<evidence type="ECO:0000313" key="9">
    <source>
        <dbReference type="Proteomes" id="UP000195514"/>
    </source>
</evidence>